<name>A0A930VMX5_9ACTN</name>
<proteinExistence type="predicted"/>
<evidence type="ECO:0000259" key="7">
    <source>
        <dbReference type="Pfam" id="PF12823"/>
    </source>
</evidence>
<keyword evidence="9" id="KW-1185">Reference proteome</keyword>
<evidence type="ECO:0000256" key="6">
    <source>
        <dbReference type="SAM" id="Phobius"/>
    </source>
</evidence>
<dbReference type="PANTHER" id="PTHR40077:SF2">
    <property type="entry name" value="MEMBRANE PROTEIN"/>
    <property type="match status" value="1"/>
</dbReference>
<gene>
    <name evidence="8" type="ORF">ISU10_12275</name>
</gene>
<feature type="transmembrane region" description="Helical" evidence="6">
    <location>
        <begin position="48"/>
        <end position="67"/>
    </location>
</feature>
<keyword evidence="5 6" id="KW-0472">Membrane</keyword>
<sequence>MSRLFTSYRVLAFVVGVLLAFCSLVALPLKYLATEGGDLQRFGESASIMWVAHGWVFMIYVVITFLLSRRAGWSAPFTVLTLAAGLIPLIIFWVERRVVAKVRAEHPELAG</sequence>
<organism evidence="8 9">
    <name type="scientific">Nocardioides agariphilus</name>
    <dbReference type="NCBI Taxonomy" id="433664"/>
    <lineage>
        <taxon>Bacteria</taxon>
        <taxon>Bacillati</taxon>
        <taxon>Actinomycetota</taxon>
        <taxon>Actinomycetes</taxon>
        <taxon>Propionibacteriales</taxon>
        <taxon>Nocardioidaceae</taxon>
        <taxon>Nocardioides</taxon>
    </lineage>
</organism>
<keyword evidence="4 6" id="KW-1133">Transmembrane helix</keyword>
<keyword evidence="3 6" id="KW-0812">Transmembrane</keyword>
<evidence type="ECO:0000256" key="2">
    <source>
        <dbReference type="ARBA" id="ARBA00022475"/>
    </source>
</evidence>
<reference evidence="8" key="1">
    <citation type="submission" date="2020-11" db="EMBL/GenBank/DDBJ databases">
        <title>Nocardioides cynanchi sp. nov., isolated from soil of rhizosphere of Cynanchum wilfordii.</title>
        <authorList>
            <person name="Lee J.-S."/>
            <person name="Suh M.K."/>
            <person name="Kim J.-S."/>
        </authorList>
    </citation>
    <scope>NUCLEOTIDE SEQUENCE</scope>
    <source>
        <strain evidence="8">KCTC 19276</strain>
    </source>
</reference>
<evidence type="ECO:0000256" key="3">
    <source>
        <dbReference type="ARBA" id="ARBA00022692"/>
    </source>
</evidence>
<dbReference type="EMBL" id="JADKPO010000014">
    <property type="protein sequence ID" value="MBF4768541.1"/>
    <property type="molecule type" value="Genomic_DNA"/>
</dbReference>
<protein>
    <submittedName>
        <fullName evidence="8">DUF3817 domain-containing protein</fullName>
    </submittedName>
</protein>
<feature type="transmembrane region" description="Helical" evidence="6">
    <location>
        <begin position="73"/>
        <end position="94"/>
    </location>
</feature>
<evidence type="ECO:0000256" key="1">
    <source>
        <dbReference type="ARBA" id="ARBA00004651"/>
    </source>
</evidence>
<dbReference type="Proteomes" id="UP000660668">
    <property type="component" value="Unassembled WGS sequence"/>
</dbReference>
<dbReference type="NCBIfam" id="TIGR03954">
    <property type="entry name" value="integ_memb_HG"/>
    <property type="match status" value="1"/>
</dbReference>
<accession>A0A930VMX5</accession>
<feature type="domain" description="DUF3817" evidence="7">
    <location>
        <begin position="6"/>
        <end position="98"/>
    </location>
</feature>
<dbReference type="Pfam" id="PF12823">
    <property type="entry name" value="DUF3817"/>
    <property type="match status" value="1"/>
</dbReference>
<evidence type="ECO:0000256" key="5">
    <source>
        <dbReference type="ARBA" id="ARBA00023136"/>
    </source>
</evidence>
<dbReference type="InterPro" id="IPR023845">
    <property type="entry name" value="DUF3817_TM"/>
</dbReference>
<dbReference type="GO" id="GO:0005886">
    <property type="term" value="C:plasma membrane"/>
    <property type="evidence" value="ECO:0007669"/>
    <property type="project" value="UniProtKB-SubCell"/>
</dbReference>
<evidence type="ECO:0000313" key="9">
    <source>
        <dbReference type="Proteomes" id="UP000660668"/>
    </source>
</evidence>
<evidence type="ECO:0000256" key="4">
    <source>
        <dbReference type="ARBA" id="ARBA00022989"/>
    </source>
</evidence>
<comment type="caution">
    <text evidence="8">The sequence shown here is derived from an EMBL/GenBank/DDBJ whole genome shotgun (WGS) entry which is preliminary data.</text>
</comment>
<feature type="transmembrane region" description="Helical" evidence="6">
    <location>
        <begin position="6"/>
        <end position="27"/>
    </location>
</feature>
<dbReference type="PANTHER" id="PTHR40077">
    <property type="entry name" value="MEMBRANE PROTEIN-RELATED"/>
    <property type="match status" value="1"/>
</dbReference>
<evidence type="ECO:0000313" key="8">
    <source>
        <dbReference type="EMBL" id="MBF4768541.1"/>
    </source>
</evidence>
<dbReference type="RefSeq" id="WP_194696679.1">
    <property type="nucleotide sequence ID" value="NZ_JADKPO010000014.1"/>
</dbReference>
<dbReference type="AlphaFoldDB" id="A0A930VMX5"/>
<comment type="subcellular location">
    <subcellularLocation>
        <location evidence="1">Cell membrane</location>
        <topology evidence="1">Multi-pass membrane protein</topology>
    </subcellularLocation>
</comment>
<keyword evidence="2" id="KW-1003">Cell membrane</keyword>